<name>A0A0F9F8Z6_9ZZZZ</name>
<evidence type="ECO:0000313" key="1">
    <source>
        <dbReference type="EMBL" id="KKL53700.1"/>
    </source>
</evidence>
<sequence length="35" mass="3997">MASIIHEKNVRASFPQRLVAASKSWYRIVEPALIN</sequence>
<comment type="caution">
    <text evidence="1">The sequence shown here is derived from an EMBL/GenBank/DDBJ whole genome shotgun (WGS) entry which is preliminary data.</text>
</comment>
<gene>
    <name evidence="1" type="ORF">LCGC14_2272790</name>
</gene>
<dbReference type="EMBL" id="LAZR01031456">
    <property type="protein sequence ID" value="KKL53700.1"/>
    <property type="molecule type" value="Genomic_DNA"/>
</dbReference>
<protein>
    <submittedName>
        <fullName evidence="1">Uncharacterized protein</fullName>
    </submittedName>
</protein>
<accession>A0A0F9F8Z6</accession>
<organism evidence="1">
    <name type="scientific">marine sediment metagenome</name>
    <dbReference type="NCBI Taxonomy" id="412755"/>
    <lineage>
        <taxon>unclassified sequences</taxon>
        <taxon>metagenomes</taxon>
        <taxon>ecological metagenomes</taxon>
    </lineage>
</organism>
<reference evidence="1" key="1">
    <citation type="journal article" date="2015" name="Nature">
        <title>Complex archaea that bridge the gap between prokaryotes and eukaryotes.</title>
        <authorList>
            <person name="Spang A."/>
            <person name="Saw J.H."/>
            <person name="Jorgensen S.L."/>
            <person name="Zaremba-Niedzwiedzka K."/>
            <person name="Martijn J."/>
            <person name="Lind A.E."/>
            <person name="van Eijk R."/>
            <person name="Schleper C."/>
            <person name="Guy L."/>
            <person name="Ettema T.J."/>
        </authorList>
    </citation>
    <scope>NUCLEOTIDE SEQUENCE</scope>
</reference>
<feature type="non-terminal residue" evidence="1">
    <location>
        <position position="35"/>
    </location>
</feature>
<proteinExistence type="predicted"/>
<dbReference type="AlphaFoldDB" id="A0A0F9F8Z6"/>